<dbReference type="Gene3D" id="2.160.10.10">
    <property type="entry name" value="Hexapeptide repeat proteins"/>
    <property type="match status" value="1"/>
</dbReference>
<evidence type="ECO:0000256" key="1">
    <source>
        <dbReference type="ARBA" id="ARBA00007274"/>
    </source>
</evidence>
<dbReference type="STRING" id="883158.HMPREF9140_00863"/>
<dbReference type="InterPro" id="IPR011004">
    <property type="entry name" value="Trimer_LpxA-like_sf"/>
</dbReference>
<dbReference type="Proteomes" id="UP000016023">
    <property type="component" value="Unassembled WGS sequence"/>
</dbReference>
<proteinExistence type="inferred from homology"/>
<feature type="domain" description="PglD N-terminal" evidence="4">
    <location>
        <begin position="3"/>
        <end position="84"/>
    </location>
</feature>
<accession>H1Q1S5</accession>
<evidence type="ECO:0000256" key="2">
    <source>
        <dbReference type="PIRSR" id="PIRSR620019-1"/>
    </source>
</evidence>
<dbReference type="PATRIC" id="fig|883158.3.peg.869"/>
<reference evidence="5 6" key="1">
    <citation type="submission" date="2011-12" db="EMBL/GenBank/DDBJ databases">
        <title>The Genome Sequence of Prevotella micans F0438.</title>
        <authorList>
            <consortium name="The Broad Institute Genome Sequencing Platform"/>
            <person name="Earl A."/>
            <person name="Ward D."/>
            <person name="Feldgarden M."/>
            <person name="Gevers D."/>
            <person name="Izard J."/>
            <person name="Baranova O.V."/>
            <person name="Blanton J.M."/>
            <person name="Wade W.G."/>
            <person name="Dewhirst F.E."/>
            <person name="Young S.K."/>
            <person name="Zeng Q."/>
            <person name="Gargeya S."/>
            <person name="Fitzgerald M."/>
            <person name="Haas B."/>
            <person name="Abouelleil A."/>
            <person name="Alvarado L."/>
            <person name="Arachchi H.M."/>
            <person name="Berlin A."/>
            <person name="Chapman S.B."/>
            <person name="Gearin G."/>
            <person name="Goldberg J."/>
            <person name="Griggs A."/>
            <person name="Gujja S."/>
            <person name="Hansen M."/>
            <person name="Heiman D."/>
            <person name="Howarth C."/>
            <person name="Larimer J."/>
            <person name="Lui A."/>
            <person name="MacDonald P.J.P."/>
            <person name="McCowen C."/>
            <person name="Montmayeur A."/>
            <person name="Murphy C."/>
            <person name="Neiman D."/>
            <person name="Pearson M."/>
            <person name="Priest M."/>
            <person name="Roberts A."/>
            <person name="Saif S."/>
            <person name="Shea T."/>
            <person name="Sisk P."/>
            <person name="Stolte C."/>
            <person name="Sykes S."/>
            <person name="Wortman J."/>
            <person name="Nusbaum C."/>
            <person name="Birren B."/>
        </authorList>
    </citation>
    <scope>NUCLEOTIDE SEQUENCE [LARGE SCALE GENOMIC DNA]</scope>
    <source>
        <strain evidence="5 6">F0438</strain>
    </source>
</reference>
<gene>
    <name evidence="5" type="ORF">HMPREF9140_00863</name>
</gene>
<evidence type="ECO:0000259" key="4">
    <source>
        <dbReference type="Pfam" id="PF17836"/>
    </source>
</evidence>
<feature type="site" description="Increases basicity of active site His" evidence="2">
    <location>
        <position position="143"/>
    </location>
</feature>
<dbReference type="AlphaFoldDB" id="H1Q1S5"/>
<dbReference type="InterPro" id="IPR050179">
    <property type="entry name" value="Trans_hexapeptide_repeat"/>
</dbReference>
<organism evidence="5 6">
    <name type="scientific">Prevotella micans F0438</name>
    <dbReference type="NCBI Taxonomy" id="883158"/>
    <lineage>
        <taxon>Bacteria</taxon>
        <taxon>Pseudomonadati</taxon>
        <taxon>Bacteroidota</taxon>
        <taxon>Bacteroidia</taxon>
        <taxon>Bacteroidales</taxon>
        <taxon>Prevotellaceae</taxon>
        <taxon>Prevotella</taxon>
    </lineage>
</organism>
<dbReference type="Pfam" id="PF17836">
    <property type="entry name" value="PglD_N"/>
    <property type="match status" value="1"/>
</dbReference>
<sequence length="213" mass="22376">MNRLAIYGAGGMGRETACVVSRINKKAPDTWHLVGFFDDGIPAGTATAFGPVLGGIDQINAERSPLAVAIAIGNPQIISRIVQEITNPNISFPNIIDPTTDFMHPESLKMGHGNILCPGCRISCNVEIGHFNILNGDVSLRHDVTLGSCNSLMPGVKVSGGTTLGNRNFFGLASSATQYLTIANDVRVGAGAIVMQNITSAGLYTGIPAQKKK</sequence>
<keyword evidence="6" id="KW-1185">Reference proteome</keyword>
<protein>
    <recommendedName>
        <fullName evidence="4">PglD N-terminal domain-containing protein</fullName>
    </recommendedName>
</protein>
<dbReference type="Gene3D" id="3.40.50.20">
    <property type="match status" value="1"/>
</dbReference>
<dbReference type="HOGENOM" id="CLU_081811_1_1_10"/>
<dbReference type="RefSeq" id="WP_006951984.1">
    <property type="nucleotide sequence ID" value="NZ_JH594521.1"/>
</dbReference>
<dbReference type="InterPro" id="IPR041561">
    <property type="entry name" value="PglD_N"/>
</dbReference>
<dbReference type="CDD" id="cd03360">
    <property type="entry name" value="LbH_AT_putative"/>
    <property type="match status" value="1"/>
</dbReference>
<comment type="similarity">
    <text evidence="1">Belongs to the transferase hexapeptide repeat family.</text>
</comment>
<evidence type="ECO:0000256" key="3">
    <source>
        <dbReference type="PIRSR" id="PIRSR620019-2"/>
    </source>
</evidence>
<dbReference type="PANTHER" id="PTHR43300:SF7">
    <property type="entry name" value="UDP-N-ACETYLBACILLOSAMINE N-ACETYLTRANSFERASE"/>
    <property type="match status" value="1"/>
</dbReference>
<comment type="caution">
    <text evidence="5">The sequence shown here is derived from an EMBL/GenBank/DDBJ whole genome shotgun (WGS) entry which is preliminary data.</text>
</comment>
<evidence type="ECO:0000313" key="6">
    <source>
        <dbReference type="Proteomes" id="UP000016023"/>
    </source>
</evidence>
<name>H1Q1S5_9BACT</name>
<feature type="binding site" evidence="3">
    <location>
        <position position="73"/>
    </location>
    <ligand>
        <name>substrate</name>
    </ligand>
</feature>
<dbReference type="InterPro" id="IPR020019">
    <property type="entry name" value="AcTrfase_PglD-like"/>
</dbReference>
<dbReference type="SUPFAM" id="SSF51161">
    <property type="entry name" value="Trimeric LpxA-like enzymes"/>
    <property type="match status" value="1"/>
</dbReference>
<dbReference type="EMBL" id="AGWK01000027">
    <property type="protein sequence ID" value="EHO71545.1"/>
    <property type="molecule type" value="Genomic_DNA"/>
</dbReference>
<evidence type="ECO:0000313" key="5">
    <source>
        <dbReference type="EMBL" id="EHO71545.1"/>
    </source>
</evidence>
<dbReference type="eggNOG" id="COG1043">
    <property type="taxonomic scope" value="Bacteria"/>
</dbReference>
<feature type="active site" description="Proton acceptor" evidence="2">
    <location>
        <position position="142"/>
    </location>
</feature>
<dbReference type="PANTHER" id="PTHR43300">
    <property type="entry name" value="ACETYLTRANSFERASE"/>
    <property type="match status" value="1"/>
</dbReference>